<dbReference type="AlphaFoldDB" id="A0A366JKG8"/>
<dbReference type="OrthoDB" id="2452454at2"/>
<sequence length="142" mass="16074">MDKKDELVFIATNPDQYLQTTGKTLEARLSQIQLSKKDIGEIKKEQGGKMLREKGLALFGPIGEIANTVINWNEEVSKDISDAKKMVLLEEYFNKSDSMEQEIEKLTHFLTNPLGNTLFNKILRIVDDSPPDPELTQHLATV</sequence>
<comment type="caution">
    <text evidence="1">The sequence shown here is derived from an EMBL/GenBank/DDBJ whole genome shotgun (WGS) entry which is preliminary data.</text>
</comment>
<gene>
    <name evidence="1" type="ORF">DFO70_11779</name>
</gene>
<accession>A0A366JKG8</accession>
<proteinExistence type="predicted"/>
<organism evidence="1 2">
    <name type="scientific">Cytobacillus firmus</name>
    <name type="common">Bacillus firmus</name>
    <dbReference type="NCBI Taxonomy" id="1399"/>
    <lineage>
        <taxon>Bacteria</taxon>
        <taxon>Bacillati</taxon>
        <taxon>Bacillota</taxon>
        <taxon>Bacilli</taxon>
        <taxon>Bacillales</taxon>
        <taxon>Bacillaceae</taxon>
        <taxon>Cytobacillus</taxon>
    </lineage>
</organism>
<evidence type="ECO:0000313" key="2">
    <source>
        <dbReference type="Proteomes" id="UP000252731"/>
    </source>
</evidence>
<protein>
    <submittedName>
        <fullName evidence="1">Uncharacterized protein</fullName>
    </submittedName>
</protein>
<dbReference type="RefSeq" id="WP_113885147.1">
    <property type="nucleotide sequence ID" value="NZ_QNSF01000017.1"/>
</dbReference>
<name>A0A366JKG8_CYTFI</name>
<reference evidence="1 2" key="1">
    <citation type="submission" date="2018-06" db="EMBL/GenBank/DDBJ databases">
        <title>Freshwater and sediment microbial communities from various areas in North America, analyzing microbe dynamics in response to fracking.</title>
        <authorList>
            <person name="Lamendella R."/>
        </authorList>
    </citation>
    <scope>NUCLEOTIDE SEQUENCE [LARGE SCALE GENOMIC DNA]</scope>
    <source>
        <strain evidence="1 2">14_TX</strain>
    </source>
</reference>
<evidence type="ECO:0000313" key="1">
    <source>
        <dbReference type="EMBL" id="RBP87888.1"/>
    </source>
</evidence>
<keyword evidence="2" id="KW-1185">Reference proteome</keyword>
<dbReference type="EMBL" id="QNSF01000017">
    <property type="protein sequence ID" value="RBP87888.1"/>
    <property type="molecule type" value="Genomic_DNA"/>
</dbReference>
<dbReference type="Proteomes" id="UP000252731">
    <property type="component" value="Unassembled WGS sequence"/>
</dbReference>